<dbReference type="OrthoDB" id="794757at2"/>
<organism evidence="1 2">
    <name type="scientific">Pedobacter caeni</name>
    <dbReference type="NCBI Taxonomy" id="288992"/>
    <lineage>
        <taxon>Bacteria</taxon>
        <taxon>Pseudomonadati</taxon>
        <taxon>Bacteroidota</taxon>
        <taxon>Sphingobacteriia</taxon>
        <taxon>Sphingobacteriales</taxon>
        <taxon>Sphingobacteriaceae</taxon>
        <taxon>Pedobacter</taxon>
    </lineage>
</organism>
<dbReference type="STRING" id="288992.SAMN04488522_104900"/>
<reference evidence="2" key="1">
    <citation type="submission" date="2016-11" db="EMBL/GenBank/DDBJ databases">
        <authorList>
            <person name="Varghese N."/>
            <person name="Submissions S."/>
        </authorList>
    </citation>
    <scope>NUCLEOTIDE SEQUENCE [LARGE SCALE GENOMIC DNA]</scope>
    <source>
        <strain evidence="2">DSM 16990</strain>
    </source>
</reference>
<accession>A0A1M5I010</accession>
<sequence>MKYNLLICGLLLLLCYGCGDSTVASQKNAHTYFDLKGFFEKERARLSQSNPLILKTVMVNDSSESKQLRIADWKKELSAFSDADMNRAAWKGLFQIRKTTSGVAYTTDSKKVPVKEVLVMERNGKLYGLQILIRNSTTLYTSSDTLSYYPDSLYEVKKSQNIRLLSEKNYRITGKFK</sequence>
<dbReference type="AlphaFoldDB" id="A0A1M5I010"/>
<proteinExistence type="predicted"/>
<name>A0A1M5I010_9SPHI</name>
<dbReference type="EMBL" id="FQUQ01000004">
    <property type="protein sequence ID" value="SHG21545.1"/>
    <property type="molecule type" value="Genomic_DNA"/>
</dbReference>
<evidence type="ECO:0000313" key="2">
    <source>
        <dbReference type="Proteomes" id="UP000184287"/>
    </source>
</evidence>
<gene>
    <name evidence="1" type="ORF">SAMN04488522_104900</name>
</gene>
<dbReference type="Proteomes" id="UP000184287">
    <property type="component" value="Unassembled WGS sequence"/>
</dbReference>
<protein>
    <submittedName>
        <fullName evidence="1">Uncharacterized protein</fullName>
    </submittedName>
</protein>
<evidence type="ECO:0000313" key="1">
    <source>
        <dbReference type="EMBL" id="SHG21545.1"/>
    </source>
</evidence>
<dbReference type="RefSeq" id="WP_073233769.1">
    <property type="nucleotide sequence ID" value="NZ_FQUQ01000004.1"/>
</dbReference>
<keyword evidence="2" id="KW-1185">Reference proteome</keyword>